<evidence type="ECO:0000256" key="1">
    <source>
        <dbReference type="ARBA" id="ARBA00000423"/>
    </source>
</evidence>
<comment type="subunit">
    <text evidence="8">Homohexamer. Binds to nucleic acids. Binds single-stranded DNA and RNA with higher affinity than double-stranded DNA.</text>
</comment>
<evidence type="ECO:0000256" key="4">
    <source>
        <dbReference type="ARBA" id="ARBA00022670"/>
    </source>
</evidence>
<dbReference type="AlphaFoldDB" id="A0A9W7DPC9"/>
<dbReference type="Gene3D" id="3.90.70.10">
    <property type="entry name" value="Cysteine proteinases"/>
    <property type="match status" value="1"/>
</dbReference>
<dbReference type="InterPro" id="IPR000169">
    <property type="entry name" value="Pept_cys_AS"/>
</dbReference>
<evidence type="ECO:0000256" key="6">
    <source>
        <dbReference type="ARBA" id="ARBA00022807"/>
    </source>
</evidence>
<gene>
    <name evidence="14" type="ORF">Amon01_000847900</name>
</gene>
<evidence type="ECO:0000256" key="10">
    <source>
        <dbReference type="ARBA" id="ARBA00031564"/>
    </source>
</evidence>
<evidence type="ECO:0000313" key="14">
    <source>
        <dbReference type="EMBL" id="GMG56412.1"/>
    </source>
</evidence>
<dbReference type="EMBL" id="BSXU01007554">
    <property type="protein sequence ID" value="GMG56412.1"/>
    <property type="molecule type" value="Genomic_DNA"/>
</dbReference>
<keyword evidence="15" id="KW-1185">Reference proteome</keyword>
<dbReference type="GO" id="GO:0043418">
    <property type="term" value="P:homocysteine catabolic process"/>
    <property type="evidence" value="ECO:0007669"/>
    <property type="project" value="TreeGrafter"/>
</dbReference>
<dbReference type="Pfam" id="PF03051">
    <property type="entry name" value="Peptidase_C1_2"/>
    <property type="match status" value="1"/>
</dbReference>
<evidence type="ECO:0000256" key="3">
    <source>
        <dbReference type="ARBA" id="ARBA00016900"/>
    </source>
</evidence>
<evidence type="ECO:0000256" key="2">
    <source>
        <dbReference type="ARBA" id="ARBA00012465"/>
    </source>
</evidence>
<dbReference type="InterPro" id="IPR004134">
    <property type="entry name" value="Peptidase_C1B"/>
</dbReference>
<dbReference type="EC" id="3.4.22.40" evidence="2"/>
<dbReference type="PANTHER" id="PTHR10363">
    <property type="entry name" value="BLEOMYCIN HYDROLASE"/>
    <property type="match status" value="1"/>
</dbReference>
<keyword evidence="5" id="KW-0378">Hydrolase</keyword>
<dbReference type="SUPFAM" id="SSF54001">
    <property type="entry name" value="Cysteine proteinases"/>
    <property type="match status" value="1"/>
</dbReference>
<dbReference type="GO" id="GO:0005737">
    <property type="term" value="C:cytoplasm"/>
    <property type="evidence" value="ECO:0007669"/>
    <property type="project" value="TreeGrafter"/>
</dbReference>
<evidence type="ECO:0000256" key="8">
    <source>
        <dbReference type="ARBA" id="ARBA00026080"/>
    </source>
</evidence>
<sequence>MGANASAPVKPTFTYASPSSSEDEELVSKLHNLILNQPSESDDYQDLGVESADESNPITVQNLNKWEAELLSDPKNQLALNCFTGNDITQIIANTTNQNKNNIDLFNNLVKFEGGPITNQKSSGRCWLFASTNVFKEFIKAKYNLESFEFSQNYLYFYDKLEKSNWFLNRILDSYEEDIDSRLVQYLVGLPENDGGQWDMVVNLVTHFGLVPKTVFEEERKI</sequence>
<comment type="function">
    <text evidence="7">The normal physiological role of the enzyme is unknown, but it is not essential for the viability of yeast cells. Has aminopeptidase activity, shortening substrate peptides sequentially by 1 amino acid. Has bleomycin hydrolase activity, which can protect the cell from the toxic effects of bleomycin. Has homocysteine-thiolactonase activity, protecting the cell against homocysteine toxicity. Acts as a repressor in the GAL4 regulatory system, but this does not require either the peptidase or nucleic acid-binding activities.</text>
</comment>
<comment type="caution">
    <text evidence="14">The sequence shown here is derived from an EMBL/GenBank/DDBJ whole genome shotgun (WGS) entry which is preliminary data.</text>
</comment>
<feature type="region of interest" description="Disordered" evidence="13">
    <location>
        <begin position="1"/>
        <end position="21"/>
    </location>
</feature>
<reference evidence="14" key="1">
    <citation type="submission" date="2023-04" db="EMBL/GenBank/DDBJ databases">
        <title>Ambrosiozyma monospora NBRC 1965.</title>
        <authorList>
            <person name="Ichikawa N."/>
            <person name="Sato H."/>
            <person name="Tonouchi N."/>
        </authorList>
    </citation>
    <scope>NUCLEOTIDE SEQUENCE</scope>
    <source>
        <strain evidence="14">NBRC 1965</strain>
    </source>
</reference>
<dbReference type="GO" id="GO:0070005">
    <property type="term" value="F:cysteine-type aminopeptidase activity"/>
    <property type="evidence" value="ECO:0007669"/>
    <property type="project" value="InterPro"/>
</dbReference>
<keyword evidence="4" id="KW-0645">Protease</keyword>
<name>A0A9W7DPC9_AMBMO</name>
<comment type="catalytic activity">
    <reaction evidence="1">
        <text>Inactivates bleomycin B2 (a cytotoxic glycometallopeptide) by hydrolysis of a carboxyamide bond of beta-aminoalanine, but also shows general aminopeptidase activity. The specificity varies somewhat with source, but amino acid arylamides of Met, Leu and Ala are preferred.</text>
        <dbReference type="EC" id="3.4.22.40"/>
    </reaction>
</comment>
<evidence type="ECO:0000256" key="5">
    <source>
        <dbReference type="ARBA" id="ARBA00022801"/>
    </source>
</evidence>
<evidence type="ECO:0000256" key="9">
    <source>
        <dbReference type="ARBA" id="ARBA00030627"/>
    </source>
</evidence>
<dbReference type="GO" id="GO:0006508">
    <property type="term" value="P:proteolysis"/>
    <property type="evidence" value="ECO:0007669"/>
    <property type="project" value="UniProtKB-KW"/>
</dbReference>
<dbReference type="PANTHER" id="PTHR10363:SF2">
    <property type="entry name" value="BLEOMYCIN HYDROLASE"/>
    <property type="match status" value="1"/>
</dbReference>
<evidence type="ECO:0000256" key="12">
    <source>
        <dbReference type="ARBA" id="ARBA00032353"/>
    </source>
</evidence>
<dbReference type="OrthoDB" id="2666448at2759"/>
<dbReference type="GO" id="GO:0004197">
    <property type="term" value="F:cysteine-type endopeptidase activity"/>
    <property type="evidence" value="ECO:0007669"/>
    <property type="project" value="UniProtKB-EC"/>
</dbReference>
<dbReference type="Proteomes" id="UP001165063">
    <property type="component" value="Unassembled WGS sequence"/>
</dbReference>
<protein>
    <recommendedName>
        <fullName evidence="3">Cysteine proteinase 1, mitochondrial</fullName>
        <ecNumber evidence="2">3.4.22.40</ecNumber>
    </recommendedName>
    <alternativeName>
        <fullName evidence="9">Bleomycin hydrolase</fullName>
    </alternativeName>
    <alternativeName>
        <fullName evidence="12">Homocysteine-thiolactonase</fullName>
    </alternativeName>
    <alternativeName>
        <fullName evidence="10">Leucine aminopeptidase 3</fullName>
    </alternativeName>
    <alternativeName>
        <fullName evidence="11">Y3</fullName>
    </alternativeName>
</protein>
<evidence type="ECO:0000256" key="13">
    <source>
        <dbReference type="SAM" id="MobiDB-lite"/>
    </source>
</evidence>
<dbReference type="GO" id="GO:0009636">
    <property type="term" value="P:response to toxic substance"/>
    <property type="evidence" value="ECO:0007669"/>
    <property type="project" value="TreeGrafter"/>
</dbReference>
<proteinExistence type="predicted"/>
<keyword evidence="6" id="KW-0788">Thiol protease</keyword>
<dbReference type="InterPro" id="IPR038765">
    <property type="entry name" value="Papain-like_cys_pep_sf"/>
</dbReference>
<organism evidence="14 15">
    <name type="scientific">Ambrosiozyma monospora</name>
    <name type="common">Yeast</name>
    <name type="synonym">Endomycopsis monosporus</name>
    <dbReference type="NCBI Taxonomy" id="43982"/>
    <lineage>
        <taxon>Eukaryota</taxon>
        <taxon>Fungi</taxon>
        <taxon>Dikarya</taxon>
        <taxon>Ascomycota</taxon>
        <taxon>Saccharomycotina</taxon>
        <taxon>Pichiomycetes</taxon>
        <taxon>Pichiales</taxon>
        <taxon>Pichiaceae</taxon>
        <taxon>Ambrosiozyma</taxon>
    </lineage>
</organism>
<evidence type="ECO:0000313" key="15">
    <source>
        <dbReference type="Proteomes" id="UP001165063"/>
    </source>
</evidence>
<dbReference type="PROSITE" id="PS00139">
    <property type="entry name" value="THIOL_PROTEASE_CYS"/>
    <property type="match status" value="1"/>
</dbReference>
<evidence type="ECO:0000256" key="7">
    <source>
        <dbReference type="ARBA" id="ARBA00025347"/>
    </source>
</evidence>
<evidence type="ECO:0000256" key="11">
    <source>
        <dbReference type="ARBA" id="ARBA00031859"/>
    </source>
</evidence>
<accession>A0A9W7DPC9</accession>